<feature type="zinc finger region" description="TRAF-type" evidence="4">
    <location>
        <begin position="67"/>
        <end position="126"/>
    </location>
</feature>
<evidence type="ECO:0000256" key="1">
    <source>
        <dbReference type="ARBA" id="ARBA00022723"/>
    </source>
</evidence>
<evidence type="ECO:0000256" key="4">
    <source>
        <dbReference type="PROSITE-ProRule" id="PRU00207"/>
    </source>
</evidence>
<evidence type="ECO:0000259" key="8">
    <source>
        <dbReference type="PROSITE" id="PS50145"/>
    </source>
</evidence>
<keyword evidence="10" id="KW-1185">Reference proteome</keyword>
<dbReference type="Pfam" id="PF00097">
    <property type="entry name" value="zf-C3HC4"/>
    <property type="match status" value="1"/>
</dbReference>
<dbReference type="InterPro" id="IPR001841">
    <property type="entry name" value="Znf_RING"/>
</dbReference>
<evidence type="ECO:0000256" key="3">
    <source>
        <dbReference type="ARBA" id="ARBA00022833"/>
    </source>
</evidence>
<evidence type="ECO:0000313" key="10">
    <source>
        <dbReference type="Proteomes" id="UP000193467"/>
    </source>
</evidence>
<dbReference type="PROSITE" id="PS50089">
    <property type="entry name" value="ZF_RING_2"/>
    <property type="match status" value="1"/>
</dbReference>
<sequence>MGISSDLFVGEVGEDLVCSICQEILDGATLSGCQQQHAYCRTCLTQWVKRPHVAKTCPDCRQAVHEAHFAPLKLLDRMVGRLKVKCKHAGCSWQAEYSDLAAHLASTCQYQRKPCPYAQRGCRAQLRPISAGAHIQNSCDYRTVVCPRGGNDCGGAKKGIYMRKDEAAHAEVCTRHTCKNQGCNTTGRLKTLKLHQHGCDAISAARVRAENRCSLLDHSSKALRDENARLKAVNTKVTDDNKKLEDEVARLKAQLAPRPPKRGAEVLDEVKQEEEDPAPPKDQQPSLSFLGPRGSTFEGGDRRSTRLRGASK</sequence>
<feature type="domain" description="RING-type" evidence="7">
    <location>
        <begin position="18"/>
        <end position="61"/>
    </location>
</feature>
<reference evidence="9 10" key="1">
    <citation type="submission" date="2016-07" db="EMBL/GenBank/DDBJ databases">
        <title>Pervasive Adenine N6-methylation of Active Genes in Fungi.</title>
        <authorList>
            <consortium name="DOE Joint Genome Institute"/>
            <person name="Mondo S.J."/>
            <person name="Dannebaum R.O."/>
            <person name="Kuo R.C."/>
            <person name="Labutti K."/>
            <person name="Haridas S."/>
            <person name="Kuo A."/>
            <person name="Salamov A."/>
            <person name="Ahrendt S.R."/>
            <person name="Lipzen A."/>
            <person name="Sullivan W."/>
            <person name="Andreopoulos W.B."/>
            <person name="Clum A."/>
            <person name="Lindquist E."/>
            <person name="Daum C."/>
            <person name="Ramamoorthy G.K."/>
            <person name="Gryganskyi A."/>
            <person name="Culley D."/>
            <person name="Magnuson J.K."/>
            <person name="James T.Y."/>
            <person name="O'Malley M.A."/>
            <person name="Stajich J.E."/>
            <person name="Spatafora J.W."/>
            <person name="Visel A."/>
            <person name="Grigoriev I.V."/>
        </authorList>
    </citation>
    <scope>NUCLEOTIDE SEQUENCE [LARGE SCALE GENOMIC DNA]</scope>
    <source>
        <strain evidence="9 10">62-1032</strain>
    </source>
</reference>
<dbReference type="GO" id="GO:0008270">
    <property type="term" value="F:zinc ion binding"/>
    <property type="evidence" value="ECO:0007669"/>
    <property type="project" value="UniProtKB-KW"/>
</dbReference>
<dbReference type="PROSITE" id="PS50145">
    <property type="entry name" value="ZF_TRAF"/>
    <property type="match status" value="1"/>
</dbReference>
<proteinExistence type="predicted"/>
<dbReference type="Gene3D" id="3.30.40.10">
    <property type="entry name" value="Zinc/RING finger domain, C3HC4 (zinc finger)"/>
    <property type="match status" value="2"/>
</dbReference>
<feature type="domain" description="TRAF-type" evidence="8">
    <location>
        <begin position="67"/>
        <end position="126"/>
    </location>
</feature>
<evidence type="ECO:0000256" key="6">
    <source>
        <dbReference type="SAM" id="MobiDB-lite"/>
    </source>
</evidence>
<dbReference type="InterPro" id="IPR013083">
    <property type="entry name" value="Znf_RING/FYVE/PHD"/>
</dbReference>
<evidence type="ECO:0000256" key="5">
    <source>
        <dbReference type="SAM" id="Coils"/>
    </source>
</evidence>
<evidence type="ECO:0000259" key="7">
    <source>
        <dbReference type="PROSITE" id="PS50089"/>
    </source>
</evidence>
<dbReference type="PANTHER" id="PTHR10131">
    <property type="entry name" value="TNF RECEPTOR ASSOCIATED FACTOR"/>
    <property type="match status" value="1"/>
</dbReference>
<dbReference type="InterPro" id="IPR001293">
    <property type="entry name" value="Znf_TRAF"/>
</dbReference>
<dbReference type="PANTHER" id="PTHR10131:SF94">
    <property type="entry name" value="TNF RECEPTOR-ASSOCIATED FACTOR 4"/>
    <property type="match status" value="1"/>
</dbReference>
<gene>
    <name evidence="9" type="ORF">BCR35DRAFT_309496</name>
</gene>
<name>A0A1Y2DGI8_9BASI</name>
<keyword evidence="5" id="KW-0175">Coiled coil</keyword>
<organism evidence="9 10">
    <name type="scientific">Leucosporidium creatinivorum</name>
    <dbReference type="NCBI Taxonomy" id="106004"/>
    <lineage>
        <taxon>Eukaryota</taxon>
        <taxon>Fungi</taxon>
        <taxon>Dikarya</taxon>
        <taxon>Basidiomycota</taxon>
        <taxon>Pucciniomycotina</taxon>
        <taxon>Microbotryomycetes</taxon>
        <taxon>Leucosporidiales</taxon>
        <taxon>Leucosporidium</taxon>
    </lineage>
</organism>
<feature type="coiled-coil region" evidence="5">
    <location>
        <begin position="227"/>
        <end position="254"/>
    </location>
</feature>
<dbReference type="SUPFAM" id="SSF49599">
    <property type="entry name" value="TRAF domain-like"/>
    <property type="match status" value="2"/>
</dbReference>
<keyword evidence="3 4" id="KW-0862">Zinc</keyword>
<dbReference type="InterPro" id="IPR018957">
    <property type="entry name" value="Znf_C3HC4_RING-type"/>
</dbReference>
<dbReference type="EMBL" id="MCGR01000079">
    <property type="protein sequence ID" value="ORY58368.1"/>
    <property type="molecule type" value="Genomic_DNA"/>
</dbReference>
<accession>A0A1Y2DGI8</accession>
<evidence type="ECO:0000313" key="9">
    <source>
        <dbReference type="EMBL" id="ORY58368.1"/>
    </source>
</evidence>
<dbReference type="Proteomes" id="UP000193467">
    <property type="component" value="Unassembled WGS sequence"/>
</dbReference>
<evidence type="ECO:0000256" key="2">
    <source>
        <dbReference type="ARBA" id="ARBA00022771"/>
    </source>
</evidence>
<keyword evidence="1 4" id="KW-0479">Metal-binding</keyword>
<feature type="region of interest" description="Disordered" evidence="6">
    <location>
        <begin position="256"/>
        <end position="312"/>
    </location>
</feature>
<keyword evidence="2 4" id="KW-0863">Zinc-finger</keyword>
<dbReference type="OrthoDB" id="5600418at2759"/>
<dbReference type="STRING" id="106004.A0A1Y2DGI8"/>
<dbReference type="AlphaFoldDB" id="A0A1Y2DGI8"/>
<comment type="caution">
    <text evidence="9">The sequence shown here is derived from an EMBL/GenBank/DDBJ whole genome shotgun (WGS) entry which is preliminary data.</text>
</comment>
<protein>
    <recommendedName>
        <fullName evidence="11">RING-type domain-containing protein</fullName>
    </recommendedName>
</protein>
<dbReference type="InParanoid" id="A0A1Y2DGI8"/>
<dbReference type="SUPFAM" id="SSF57850">
    <property type="entry name" value="RING/U-box"/>
    <property type="match status" value="1"/>
</dbReference>
<evidence type="ECO:0008006" key="11">
    <source>
        <dbReference type="Google" id="ProtNLM"/>
    </source>
</evidence>